<keyword evidence="5" id="KW-0865">Zymogen</keyword>
<evidence type="ECO:0000256" key="1">
    <source>
        <dbReference type="ARBA" id="ARBA00008455"/>
    </source>
</evidence>
<dbReference type="SUPFAM" id="SSF54001">
    <property type="entry name" value="Cysteine proteinases"/>
    <property type="match status" value="1"/>
</dbReference>
<dbReference type="InterPro" id="IPR039417">
    <property type="entry name" value="Peptidase_C1A_papain-like"/>
</dbReference>
<feature type="domain" description="Peptidase C1A papain C-terminal" evidence="8">
    <location>
        <begin position="111"/>
        <end position="326"/>
    </location>
</feature>
<evidence type="ECO:0000256" key="5">
    <source>
        <dbReference type="ARBA" id="ARBA00023145"/>
    </source>
</evidence>
<dbReference type="InterPro" id="IPR013128">
    <property type="entry name" value="Peptidase_C1A"/>
</dbReference>
<dbReference type="CDD" id="cd02248">
    <property type="entry name" value="Peptidase_C1A"/>
    <property type="match status" value="1"/>
</dbReference>
<dbReference type="SMART" id="SM00645">
    <property type="entry name" value="Pept_C1"/>
    <property type="match status" value="1"/>
</dbReference>
<dbReference type="Pfam" id="PF08246">
    <property type="entry name" value="Inhibitor_I29"/>
    <property type="match status" value="1"/>
</dbReference>
<dbReference type="FunFam" id="3.90.70.10:FF:000006">
    <property type="entry name" value="Cathepsin S"/>
    <property type="match status" value="1"/>
</dbReference>
<dbReference type="AlphaFoldDB" id="R4WQ79"/>
<comment type="similarity">
    <text evidence="1">Belongs to the peptidase C1 family.</text>
</comment>
<keyword evidence="3" id="KW-0378">Hydrolase</keyword>
<dbReference type="Gene3D" id="3.90.70.10">
    <property type="entry name" value="Cysteine proteinases"/>
    <property type="match status" value="1"/>
</dbReference>
<evidence type="ECO:0000313" key="10">
    <source>
        <dbReference type="EMBL" id="BAN20087.1"/>
    </source>
</evidence>
<evidence type="ECO:0000256" key="7">
    <source>
        <dbReference type="SAM" id="SignalP"/>
    </source>
</evidence>
<dbReference type="GO" id="GO:0006508">
    <property type="term" value="P:proteolysis"/>
    <property type="evidence" value="ECO:0007669"/>
    <property type="project" value="UniProtKB-KW"/>
</dbReference>
<dbReference type="InterPro" id="IPR000668">
    <property type="entry name" value="Peptidase_C1A_C"/>
</dbReference>
<evidence type="ECO:0000256" key="2">
    <source>
        <dbReference type="ARBA" id="ARBA00022670"/>
    </source>
</evidence>
<keyword evidence="4" id="KW-0788">Thiol protease</keyword>
<evidence type="ECO:0000259" key="8">
    <source>
        <dbReference type="SMART" id="SM00645"/>
    </source>
</evidence>
<sequence length="327" mass="36633">MKSSIIFIFVGLAVCHALIDDWQGFKTSFGKTYEHPKEELFRRKVYEENLKWIEKHNALFKQGLVSYELKMNKYGDLTEDEFRMAFLSTNMSQLLTADGTPFTMPADVGDIPDSYDWRDLKAVTPVKDQGMCGSCWAFSTIGSLESINFRKTSHLVRLSEQQLVDCSTSKYDNYGCNGGLPERAYQYIKDVGGVDTEESYPYKAADRKCSFDKTKVGAKITGIVKTKKGDENALKAAVATAGPVSVCIDVTNNFRFYSKGVFKDKTCSSSSINHAVLVVGYGTENGEDYWLVKNSWGTSWGDKGYIKMARNRKNQCAIAPFAVYPTV</sequence>
<dbReference type="InterPro" id="IPR013201">
    <property type="entry name" value="Prot_inhib_I29"/>
</dbReference>
<reference evidence="10" key="1">
    <citation type="journal article" date="2013" name="PLoS ONE">
        <title>Gene expression in gut symbiotic organ of stinkbug affected by extracellular bacterial symbiont.</title>
        <authorList>
            <person name="Futahashi R."/>
            <person name="Tanaka K."/>
            <person name="Tanahashi M."/>
            <person name="Nikoh N."/>
            <person name="Kikuchi Y."/>
            <person name="Lee B.L."/>
            <person name="Fukatsu T."/>
        </authorList>
    </citation>
    <scope>NUCLEOTIDE SEQUENCE</scope>
    <source>
        <tissue evidence="10">Midgut</tissue>
    </source>
</reference>
<evidence type="ECO:0000259" key="9">
    <source>
        <dbReference type="SMART" id="SM00848"/>
    </source>
</evidence>
<proteinExistence type="evidence at transcript level"/>
<evidence type="ECO:0000256" key="4">
    <source>
        <dbReference type="ARBA" id="ARBA00022807"/>
    </source>
</evidence>
<dbReference type="InterPro" id="IPR025660">
    <property type="entry name" value="Pept_his_AS"/>
</dbReference>
<organism evidence="10">
    <name type="scientific">Riptortus pedestris</name>
    <name type="common">Bean bug</name>
    <dbReference type="NCBI Taxonomy" id="329032"/>
    <lineage>
        <taxon>Eukaryota</taxon>
        <taxon>Metazoa</taxon>
        <taxon>Ecdysozoa</taxon>
        <taxon>Arthropoda</taxon>
        <taxon>Hexapoda</taxon>
        <taxon>Insecta</taxon>
        <taxon>Pterygota</taxon>
        <taxon>Neoptera</taxon>
        <taxon>Paraneoptera</taxon>
        <taxon>Hemiptera</taxon>
        <taxon>Heteroptera</taxon>
        <taxon>Panheteroptera</taxon>
        <taxon>Pentatomomorpha</taxon>
        <taxon>Coreoidea</taxon>
        <taxon>Alydidae</taxon>
        <taxon>Riptortus</taxon>
    </lineage>
</organism>
<dbReference type="SMART" id="SM00848">
    <property type="entry name" value="Inhibitor_I29"/>
    <property type="match status" value="1"/>
</dbReference>
<dbReference type="Pfam" id="PF00112">
    <property type="entry name" value="Peptidase_C1"/>
    <property type="match status" value="1"/>
</dbReference>
<dbReference type="EMBL" id="AK416872">
    <property type="protein sequence ID" value="BAN20087.1"/>
    <property type="molecule type" value="mRNA"/>
</dbReference>
<feature type="chain" id="PRO_5018660568" evidence="7">
    <location>
        <begin position="18"/>
        <end position="327"/>
    </location>
</feature>
<accession>R4WQ79</accession>
<keyword evidence="7" id="KW-0732">Signal</keyword>
<dbReference type="InterPro" id="IPR000169">
    <property type="entry name" value="Pept_cys_AS"/>
</dbReference>
<dbReference type="InterPro" id="IPR025661">
    <property type="entry name" value="Pept_asp_AS"/>
</dbReference>
<evidence type="ECO:0000256" key="6">
    <source>
        <dbReference type="ARBA" id="ARBA00023157"/>
    </source>
</evidence>
<feature type="signal peptide" evidence="7">
    <location>
        <begin position="1"/>
        <end position="17"/>
    </location>
</feature>
<keyword evidence="2" id="KW-0645">Protease</keyword>
<dbReference type="PROSITE" id="PS00139">
    <property type="entry name" value="THIOL_PROTEASE_CYS"/>
    <property type="match status" value="1"/>
</dbReference>
<keyword evidence="6" id="KW-1015">Disulfide bond</keyword>
<dbReference type="PROSITE" id="PS00640">
    <property type="entry name" value="THIOL_PROTEASE_ASN"/>
    <property type="match status" value="1"/>
</dbReference>
<dbReference type="PRINTS" id="PR00705">
    <property type="entry name" value="PAPAIN"/>
</dbReference>
<evidence type="ECO:0000256" key="3">
    <source>
        <dbReference type="ARBA" id="ARBA00022801"/>
    </source>
</evidence>
<dbReference type="InterPro" id="IPR038765">
    <property type="entry name" value="Papain-like_cys_pep_sf"/>
</dbReference>
<name>R4WQ79_RIPPE</name>
<dbReference type="PROSITE" id="PS00639">
    <property type="entry name" value="THIOL_PROTEASE_HIS"/>
    <property type="match status" value="1"/>
</dbReference>
<dbReference type="PANTHER" id="PTHR12411">
    <property type="entry name" value="CYSTEINE PROTEASE FAMILY C1-RELATED"/>
    <property type="match status" value="1"/>
</dbReference>
<protein>
    <submittedName>
        <fullName evidence="10">Cathepsin L</fullName>
    </submittedName>
</protein>
<dbReference type="GO" id="GO:0008234">
    <property type="term" value="F:cysteine-type peptidase activity"/>
    <property type="evidence" value="ECO:0007669"/>
    <property type="project" value="UniProtKB-KW"/>
</dbReference>
<feature type="domain" description="Cathepsin propeptide inhibitor" evidence="9">
    <location>
        <begin position="22"/>
        <end position="82"/>
    </location>
</feature>